<name>A0A1J5R1H0_9ZZZZ</name>
<feature type="domain" description="Transposase InsH N-terminal" evidence="1">
    <location>
        <begin position="17"/>
        <end position="70"/>
    </location>
</feature>
<dbReference type="Pfam" id="PF05598">
    <property type="entry name" value="DUF772"/>
    <property type="match status" value="1"/>
</dbReference>
<dbReference type="InterPro" id="IPR008490">
    <property type="entry name" value="Transposase_InsH_N"/>
</dbReference>
<evidence type="ECO:0000313" key="2">
    <source>
        <dbReference type="EMBL" id="OIQ82013.1"/>
    </source>
</evidence>
<dbReference type="PANTHER" id="PTHR33803:SF3">
    <property type="entry name" value="BLL1974 PROTEIN"/>
    <property type="match status" value="1"/>
</dbReference>
<evidence type="ECO:0000259" key="1">
    <source>
        <dbReference type="Pfam" id="PF05598"/>
    </source>
</evidence>
<comment type="caution">
    <text evidence="2">The sequence shown here is derived from an EMBL/GenBank/DDBJ whole genome shotgun (WGS) entry which is preliminary data.</text>
</comment>
<dbReference type="AlphaFoldDB" id="A0A1J5R1H0"/>
<sequence length="71" mass="7982">MGPKKRHPMLGDLFQQDLIDQINLAHPLVKQAMLVDWSAFEGSWAGFFPPKKGRPATPTRLVAGLLYLQHT</sequence>
<reference evidence="2" key="1">
    <citation type="submission" date="2016-10" db="EMBL/GenBank/DDBJ databases">
        <title>Sequence of Gallionella enrichment culture.</title>
        <authorList>
            <person name="Poehlein A."/>
            <person name="Muehling M."/>
            <person name="Daniel R."/>
        </authorList>
    </citation>
    <scope>NUCLEOTIDE SEQUENCE</scope>
</reference>
<dbReference type="EMBL" id="MLJW01000854">
    <property type="protein sequence ID" value="OIQ82013.1"/>
    <property type="molecule type" value="Genomic_DNA"/>
</dbReference>
<organism evidence="2">
    <name type="scientific">mine drainage metagenome</name>
    <dbReference type="NCBI Taxonomy" id="410659"/>
    <lineage>
        <taxon>unclassified sequences</taxon>
        <taxon>metagenomes</taxon>
        <taxon>ecological metagenomes</taxon>
    </lineage>
</organism>
<proteinExistence type="predicted"/>
<protein>
    <recommendedName>
        <fullName evidence="1">Transposase InsH N-terminal domain-containing protein</fullName>
    </recommendedName>
</protein>
<gene>
    <name evidence="2" type="ORF">GALL_362070</name>
</gene>
<dbReference type="PANTHER" id="PTHR33803">
    <property type="entry name" value="IS1478 TRANSPOSASE"/>
    <property type="match status" value="1"/>
</dbReference>
<accession>A0A1J5R1H0</accession>